<dbReference type="EMBL" id="PPXG01000001">
    <property type="protein sequence ID" value="POH85058.1"/>
    <property type="molecule type" value="Genomic_DNA"/>
</dbReference>
<evidence type="ECO:0000313" key="6">
    <source>
        <dbReference type="EMBL" id="POH85058.1"/>
    </source>
</evidence>
<keyword evidence="1" id="KW-0805">Transcription regulation</keyword>
<dbReference type="Pfam" id="PF12833">
    <property type="entry name" value="HTH_18"/>
    <property type="match status" value="1"/>
</dbReference>
<dbReference type="PROSITE" id="PS00041">
    <property type="entry name" value="HTH_ARAC_FAMILY_1"/>
    <property type="match status" value="1"/>
</dbReference>
<evidence type="ECO:0000256" key="3">
    <source>
        <dbReference type="ARBA" id="ARBA00023163"/>
    </source>
</evidence>
<dbReference type="OrthoDB" id="6670788at2"/>
<dbReference type="InterPro" id="IPR018060">
    <property type="entry name" value="HTH_AraC"/>
</dbReference>
<dbReference type="GO" id="GO:0043565">
    <property type="term" value="F:sequence-specific DNA binding"/>
    <property type="evidence" value="ECO:0007669"/>
    <property type="project" value="InterPro"/>
</dbReference>
<dbReference type="PANTHER" id="PTHR47893:SF1">
    <property type="entry name" value="REGULATORY PROTEIN PCHR"/>
    <property type="match status" value="1"/>
</dbReference>
<keyword evidence="2" id="KW-0238">DNA-binding</keyword>
<evidence type="ECO:0000259" key="5">
    <source>
        <dbReference type="PROSITE" id="PS01124"/>
    </source>
</evidence>
<dbReference type="InterPro" id="IPR009057">
    <property type="entry name" value="Homeodomain-like_sf"/>
</dbReference>
<organism evidence="6 7">
    <name type="scientific">Stutzerimonas stutzeri</name>
    <name type="common">Pseudomonas stutzeri</name>
    <dbReference type="NCBI Taxonomy" id="316"/>
    <lineage>
        <taxon>Bacteria</taxon>
        <taxon>Pseudomonadati</taxon>
        <taxon>Pseudomonadota</taxon>
        <taxon>Gammaproteobacteria</taxon>
        <taxon>Pseudomonadales</taxon>
        <taxon>Pseudomonadaceae</taxon>
        <taxon>Stutzerimonas</taxon>
    </lineage>
</organism>
<feature type="compositionally biased region" description="Polar residues" evidence="4">
    <location>
        <begin position="307"/>
        <end position="318"/>
    </location>
</feature>
<dbReference type="InterPro" id="IPR018062">
    <property type="entry name" value="HTH_AraC-typ_CS"/>
</dbReference>
<dbReference type="PRINTS" id="PR00032">
    <property type="entry name" value="HTHARAC"/>
</dbReference>
<dbReference type="Gene3D" id="1.10.10.60">
    <property type="entry name" value="Homeodomain-like"/>
    <property type="match status" value="1"/>
</dbReference>
<protein>
    <submittedName>
        <fullName evidence="6">AraC family transcriptional regulator</fullName>
    </submittedName>
</protein>
<dbReference type="InterPro" id="IPR020449">
    <property type="entry name" value="Tscrpt_reg_AraC-type_HTH"/>
</dbReference>
<dbReference type="GO" id="GO:0009893">
    <property type="term" value="P:positive regulation of metabolic process"/>
    <property type="evidence" value="ECO:0007669"/>
    <property type="project" value="UniProtKB-ARBA"/>
</dbReference>
<gene>
    <name evidence="6" type="ORF">CXK91_02405</name>
</gene>
<comment type="caution">
    <text evidence="6">The sequence shown here is derived from an EMBL/GenBank/DDBJ whole genome shotgun (WGS) entry which is preliminary data.</text>
</comment>
<evidence type="ECO:0000313" key="7">
    <source>
        <dbReference type="Proteomes" id="UP000237068"/>
    </source>
</evidence>
<dbReference type="SMART" id="SM00342">
    <property type="entry name" value="HTH_ARAC"/>
    <property type="match status" value="1"/>
</dbReference>
<sequence length="318" mass="35268">MPISRLITDGYGADSSSGAPCRVTRVALQEGLEIVRWQSAFEQPVQIPLHDDSGCIHFSFTSVLKGKAACSFHDGRRQRRFAIEEGSGNISFGRYRHGFYHQHGEIDNVTVMIRPELLSQWGLEIDTTLHKALACNHCFLEGHRSGEMSATAHMLCSAMEPGLNARSSLWLYGQSVTLVSLFMEARRNTGCLCRVGPVDRQRLRRARERLLEDLGKAPSLPELAREAGMSLPKLTRGFRQVFGNSVYGVFQQARMAQARSRLLAGEVSVMRVASDLGYANASHFATAFRKQFGINPSEARPRGREASIQSSPESRPMG</sequence>
<dbReference type="Proteomes" id="UP000237068">
    <property type="component" value="Unassembled WGS sequence"/>
</dbReference>
<dbReference type="SUPFAM" id="SSF46689">
    <property type="entry name" value="Homeodomain-like"/>
    <property type="match status" value="2"/>
</dbReference>
<evidence type="ECO:0000256" key="2">
    <source>
        <dbReference type="ARBA" id="ARBA00023125"/>
    </source>
</evidence>
<reference evidence="6 7" key="1">
    <citation type="submission" date="2018-01" db="EMBL/GenBank/DDBJ databases">
        <title>Denitrification phenotypes of diverse strains of Pseudomonas stutzeri.</title>
        <authorList>
            <person name="Milligan D.A."/>
            <person name="Bergaust L."/>
            <person name="Bakken L.R."/>
            <person name="Frostegard A."/>
        </authorList>
    </citation>
    <scope>NUCLEOTIDE SEQUENCE [LARGE SCALE GENOMIC DNA]</scope>
    <source>
        <strain evidence="6 7">24a13</strain>
    </source>
</reference>
<feature type="region of interest" description="Disordered" evidence="4">
    <location>
        <begin position="295"/>
        <end position="318"/>
    </location>
</feature>
<accession>A0A2S4AUE5</accession>
<proteinExistence type="predicted"/>
<dbReference type="PROSITE" id="PS01124">
    <property type="entry name" value="HTH_ARAC_FAMILY_2"/>
    <property type="match status" value="1"/>
</dbReference>
<evidence type="ECO:0000256" key="1">
    <source>
        <dbReference type="ARBA" id="ARBA00023015"/>
    </source>
</evidence>
<dbReference type="PANTHER" id="PTHR47893">
    <property type="entry name" value="REGULATORY PROTEIN PCHR"/>
    <property type="match status" value="1"/>
</dbReference>
<keyword evidence="3" id="KW-0804">Transcription</keyword>
<evidence type="ECO:0000256" key="4">
    <source>
        <dbReference type="SAM" id="MobiDB-lite"/>
    </source>
</evidence>
<dbReference type="GO" id="GO:0003700">
    <property type="term" value="F:DNA-binding transcription factor activity"/>
    <property type="evidence" value="ECO:0007669"/>
    <property type="project" value="InterPro"/>
</dbReference>
<feature type="domain" description="HTH araC/xylS-type" evidence="5">
    <location>
        <begin position="204"/>
        <end position="302"/>
    </location>
</feature>
<dbReference type="InterPro" id="IPR053142">
    <property type="entry name" value="PchR_regulatory_protein"/>
</dbReference>
<name>A0A2S4AUE5_STUST</name>
<dbReference type="AlphaFoldDB" id="A0A2S4AUE5"/>